<proteinExistence type="predicted"/>
<feature type="signal peptide" evidence="1">
    <location>
        <begin position="1"/>
        <end position="21"/>
    </location>
</feature>
<dbReference type="SUPFAM" id="SSF56925">
    <property type="entry name" value="OMPA-like"/>
    <property type="match status" value="1"/>
</dbReference>
<dbReference type="Pfam" id="PF13568">
    <property type="entry name" value="OMP_b-brl_2"/>
    <property type="match status" value="1"/>
</dbReference>
<evidence type="ECO:0000313" key="3">
    <source>
        <dbReference type="EMBL" id="TDU39770.1"/>
    </source>
</evidence>
<evidence type="ECO:0000313" key="4">
    <source>
        <dbReference type="Proteomes" id="UP000294689"/>
    </source>
</evidence>
<dbReference type="AlphaFoldDB" id="A0A4R7Q044"/>
<comment type="caution">
    <text evidence="3">The sequence shown here is derived from an EMBL/GenBank/DDBJ whole genome shotgun (WGS) entry which is preliminary data.</text>
</comment>
<dbReference type="InterPro" id="IPR011250">
    <property type="entry name" value="OMP/PagP_B-barrel"/>
</dbReference>
<dbReference type="Proteomes" id="UP000294689">
    <property type="component" value="Unassembled WGS sequence"/>
</dbReference>
<keyword evidence="4" id="KW-1185">Reference proteome</keyword>
<gene>
    <name evidence="3" type="ORF">BXY82_1800</name>
</gene>
<protein>
    <submittedName>
        <fullName evidence="3">Outer membrane protein with beta-barrel domain</fullName>
    </submittedName>
</protein>
<accession>A0A4R7Q044</accession>
<evidence type="ECO:0000259" key="2">
    <source>
        <dbReference type="Pfam" id="PF13568"/>
    </source>
</evidence>
<dbReference type="InterPro" id="IPR025665">
    <property type="entry name" value="Beta-barrel_OMP_2"/>
</dbReference>
<organism evidence="3 4">
    <name type="scientific">Gelidibacter sediminis</name>
    <dbReference type="NCBI Taxonomy" id="1608710"/>
    <lineage>
        <taxon>Bacteria</taxon>
        <taxon>Pseudomonadati</taxon>
        <taxon>Bacteroidota</taxon>
        <taxon>Flavobacteriia</taxon>
        <taxon>Flavobacteriales</taxon>
        <taxon>Flavobacteriaceae</taxon>
        <taxon>Gelidibacter</taxon>
    </lineage>
</organism>
<dbReference type="EMBL" id="SOBW01000008">
    <property type="protein sequence ID" value="TDU39770.1"/>
    <property type="molecule type" value="Genomic_DNA"/>
</dbReference>
<feature type="domain" description="Outer membrane protein beta-barrel" evidence="2">
    <location>
        <begin position="21"/>
        <end position="187"/>
    </location>
</feature>
<name>A0A4R7Q044_9FLAO</name>
<feature type="chain" id="PRO_5020692693" evidence="1">
    <location>
        <begin position="22"/>
        <end position="214"/>
    </location>
</feature>
<dbReference type="OrthoDB" id="893738at2"/>
<evidence type="ECO:0000256" key="1">
    <source>
        <dbReference type="SAM" id="SignalP"/>
    </source>
</evidence>
<reference evidence="3 4" key="1">
    <citation type="submission" date="2019-03" db="EMBL/GenBank/DDBJ databases">
        <title>Genomic Encyclopedia of Archaeal and Bacterial Type Strains, Phase II (KMG-II): from individual species to whole genera.</title>
        <authorList>
            <person name="Goeker M."/>
        </authorList>
    </citation>
    <scope>NUCLEOTIDE SEQUENCE [LARGE SCALE GENOMIC DNA]</scope>
    <source>
        <strain evidence="3 4">DSM 28135</strain>
    </source>
</reference>
<dbReference type="RefSeq" id="WP_133757825.1">
    <property type="nucleotide sequence ID" value="NZ_SOBW01000008.1"/>
</dbReference>
<keyword evidence="1" id="KW-0732">Signal</keyword>
<sequence>MKHLKVLFIGIALIGAVHASAQTNYKIGVNVGLNYPDLRGHEYAKYQNYKVGQLFGVTLDYILQEQLSVKASVNYEQKLKKFRIIYFDYDAEESGKEDFKKIYSYINVPILLKYKFGSSPFFANAGPFLNYLLSSKTKPEYHQDTNGTITAQKDLDFGFSIGFGASIALNDKHDLTLEIRDDFGVIDTGDVPKHVGGSAKTNTLKLILGYNLGL</sequence>
<dbReference type="Gene3D" id="2.40.160.20">
    <property type="match status" value="1"/>
</dbReference>